<proteinExistence type="predicted"/>
<dbReference type="EMBL" id="HBGA01067324">
    <property type="protein sequence ID" value="CAD9014029.1"/>
    <property type="molecule type" value="Transcribed_RNA"/>
</dbReference>
<dbReference type="AlphaFoldDB" id="A0A7S1IJE6"/>
<sequence>MEHETERGTGKRGKNWPGENLATFLKGQTFPWIYSPVQTPPSPLYQGHGDVVTAWKKCHSWGFWHAQGQGSGETREQDNHNNTTHPVVEGIVQTPERLTREF</sequence>
<accession>A0A7S1IJE6</accession>
<evidence type="ECO:0000313" key="1">
    <source>
        <dbReference type="EMBL" id="CAD9014029.1"/>
    </source>
</evidence>
<reference evidence="1" key="1">
    <citation type="submission" date="2021-01" db="EMBL/GenBank/DDBJ databases">
        <authorList>
            <person name="Corre E."/>
            <person name="Pelletier E."/>
            <person name="Niang G."/>
            <person name="Scheremetjew M."/>
            <person name="Finn R."/>
            <person name="Kale V."/>
            <person name="Holt S."/>
            <person name="Cochrane G."/>
            <person name="Meng A."/>
            <person name="Brown T."/>
            <person name="Cohen L."/>
        </authorList>
    </citation>
    <scope>NUCLEOTIDE SEQUENCE</scope>
    <source>
        <strain evidence="1">NIES-381</strain>
    </source>
</reference>
<organism evidence="1">
    <name type="scientific">Eutreptiella gymnastica</name>
    <dbReference type="NCBI Taxonomy" id="73025"/>
    <lineage>
        <taxon>Eukaryota</taxon>
        <taxon>Discoba</taxon>
        <taxon>Euglenozoa</taxon>
        <taxon>Euglenida</taxon>
        <taxon>Spirocuta</taxon>
        <taxon>Euglenophyceae</taxon>
        <taxon>Eutreptiales</taxon>
        <taxon>Eutreptiaceae</taxon>
        <taxon>Eutreptiella</taxon>
    </lineage>
</organism>
<gene>
    <name evidence="1" type="ORF">EGYM00392_LOCUS25133</name>
</gene>
<protein>
    <submittedName>
        <fullName evidence="1">Uncharacterized protein</fullName>
    </submittedName>
</protein>
<name>A0A7S1IJE6_9EUGL</name>